<evidence type="ECO:0000313" key="2">
    <source>
        <dbReference type="EMBL" id="MBB4247108.1"/>
    </source>
</evidence>
<reference evidence="2 3" key="1">
    <citation type="submission" date="2020-08" db="EMBL/GenBank/DDBJ databases">
        <title>Genome sequencing of Purple Non-Sulfur Bacteria from various extreme environments.</title>
        <authorList>
            <person name="Mayer M."/>
        </authorList>
    </citation>
    <scope>NUCLEOTIDE SEQUENCE [LARGE SCALE GENOMIC DNA]</scope>
    <source>
        <strain evidence="2 3">2761</strain>
    </source>
</reference>
<feature type="signal peptide" evidence="1">
    <location>
        <begin position="1"/>
        <end position="30"/>
    </location>
</feature>
<sequence length="263" mass="29209">MSFQRTPAGLHWAAAIASSCLLALSPAVQAAPDEIQVYTEEMDEPGEFGLELHVNQVMRGRTEPSYPGEMASQHRLQVTPEISYGISKTLEAGLYLPLAMSSSGELFGNGLRLRLKYIAPREENDHFFWGLNTELGYSNHRISESAAGIEVRPIIGYRDEHWLFAFNPIVNADLSNKVSRRPVFEPGVKVTRRIAEDVHAGFEYYGEYGPLHHLTAAPERTHNLYAIIDAEVAGIDINFGIGHGMKNAEDGWIAKAIIAFPFK</sequence>
<keyword evidence="3" id="KW-1185">Reference proteome</keyword>
<name>A0A840G8T3_RHOTE</name>
<feature type="chain" id="PRO_5032810233" description="Transporter" evidence="1">
    <location>
        <begin position="31"/>
        <end position="263"/>
    </location>
</feature>
<dbReference type="PROSITE" id="PS51257">
    <property type="entry name" value="PROKAR_LIPOPROTEIN"/>
    <property type="match status" value="1"/>
</dbReference>
<protein>
    <recommendedName>
        <fullName evidence="4">Transporter</fullName>
    </recommendedName>
</protein>
<evidence type="ECO:0000313" key="3">
    <source>
        <dbReference type="Proteomes" id="UP000587070"/>
    </source>
</evidence>
<evidence type="ECO:0000256" key="1">
    <source>
        <dbReference type="SAM" id="SignalP"/>
    </source>
</evidence>
<dbReference type="RefSeq" id="WP_153115614.1">
    <property type="nucleotide sequence ID" value="NZ_JACIGE010000004.1"/>
</dbReference>
<accession>A0A840G8T3</accession>
<evidence type="ECO:0008006" key="4">
    <source>
        <dbReference type="Google" id="ProtNLM"/>
    </source>
</evidence>
<dbReference type="EMBL" id="JACIGE010000004">
    <property type="protein sequence ID" value="MBB4247108.1"/>
    <property type="molecule type" value="Genomic_DNA"/>
</dbReference>
<dbReference type="AlphaFoldDB" id="A0A840G8T3"/>
<dbReference type="Proteomes" id="UP000587070">
    <property type="component" value="Unassembled WGS sequence"/>
</dbReference>
<gene>
    <name evidence="2" type="ORF">GGD90_001474</name>
</gene>
<dbReference type="OrthoDB" id="5948508at2"/>
<comment type="caution">
    <text evidence="2">The sequence shown here is derived from an EMBL/GenBank/DDBJ whole genome shotgun (WGS) entry which is preliminary data.</text>
</comment>
<proteinExistence type="predicted"/>
<keyword evidence="1" id="KW-0732">Signal</keyword>
<organism evidence="2 3">
    <name type="scientific">Rhodocyclus tenuis</name>
    <name type="common">Rhodospirillum tenue</name>
    <dbReference type="NCBI Taxonomy" id="1066"/>
    <lineage>
        <taxon>Bacteria</taxon>
        <taxon>Pseudomonadati</taxon>
        <taxon>Pseudomonadota</taxon>
        <taxon>Betaproteobacteria</taxon>
        <taxon>Rhodocyclales</taxon>
        <taxon>Rhodocyclaceae</taxon>
        <taxon>Rhodocyclus</taxon>
    </lineage>
</organism>